<organism evidence="1 2">
    <name type="scientific">Lasius platythorax</name>
    <dbReference type="NCBI Taxonomy" id="488582"/>
    <lineage>
        <taxon>Eukaryota</taxon>
        <taxon>Metazoa</taxon>
        <taxon>Ecdysozoa</taxon>
        <taxon>Arthropoda</taxon>
        <taxon>Hexapoda</taxon>
        <taxon>Insecta</taxon>
        <taxon>Pterygota</taxon>
        <taxon>Neoptera</taxon>
        <taxon>Endopterygota</taxon>
        <taxon>Hymenoptera</taxon>
        <taxon>Apocrita</taxon>
        <taxon>Aculeata</taxon>
        <taxon>Formicoidea</taxon>
        <taxon>Formicidae</taxon>
        <taxon>Formicinae</taxon>
        <taxon>Lasius</taxon>
        <taxon>Lasius</taxon>
    </lineage>
</organism>
<keyword evidence="2" id="KW-1185">Reference proteome</keyword>
<accession>A0AAV2NNK9</accession>
<dbReference type="AlphaFoldDB" id="A0AAV2NNK9"/>
<proteinExistence type="predicted"/>
<dbReference type="EMBL" id="OZ034825">
    <property type="protein sequence ID" value="CAL1680924.1"/>
    <property type="molecule type" value="Genomic_DNA"/>
</dbReference>
<evidence type="ECO:0000313" key="1">
    <source>
        <dbReference type="EMBL" id="CAL1680924.1"/>
    </source>
</evidence>
<protein>
    <submittedName>
        <fullName evidence="1">Uncharacterized protein</fullName>
    </submittedName>
</protein>
<sequence>MCVFNRAVSNRAVSNRAVSNKTCSIVRVQLSGVQSLRVQKGHPHTGTPATSYSSVYPNYSAETRCCGTKHWRYLGHLGRLLPGIQATLPFFYVWKCATAYPNSPGRERGLCGAGVYLAAPTH</sequence>
<gene>
    <name evidence="1" type="ORF">LPLAT_LOCUS6868</name>
</gene>
<evidence type="ECO:0000313" key="2">
    <source>
        <dbReference type="Proteomes" id="UP001497644"/>
    </source>
</evidence>
<dbReference type="Proteomes" id="UP001497644">
    <property type="component" value="Chromosome 2"/>
</dbReference>
<name>A0AAV2NNK9_9HYME</name>
<reference evidence="1" key="1">
    <citation type="submission" date="2024-04" db="EMBL/GenBank/DDBJ databases">
        <authorList>
            <consortium name="Molecular Ecology Group"/>
        </authorList>
    </citation>
    <scope>NUCLEOTIDE SEQUENCE</scope>
</reference>